<feature type="compositionally biased region" description="Low complexity" evidence="1">
    <location>
        <begin position="191"/>
        <end position="202"/>
    </location>
</feature>
<feature type="compositionally biased region" description="Basic and acidic residues" evidence="1">
    <location>
        <begin position="70"/>
        <end position="79"/>
    </location>
</feature>
<gene>
    <name evidence="2" type="ORF">HO133_007951</name>
</gene>
<protein>
    <submittedName>
        <fullName evidence="2">Uncharacterized protein</fullName>
    </submittedName>
</protein>
<feature type="region of interest" description="Disordered" evidence="1">
    <location>
        <begin position="447"/>
        <end position="522"/>
    </location>
</feature>
<proteinExistence type="predicted"/>
<feature type="compositionally biased region" description="Polar residues" evidence="1">
    <location>
        <begin position="151"/>
        <end position="167"/>
    </location>
</feature>
<feature type="compositionally biased region" description="Polar residues" evidence="1">
    <location>
        <begin position="650"/>
        <end position="660"/>
    </location>
</feature>
<keyword evidence="3" id="KW-1185">Reference proteome</keyword>
<feature type="compositionally biased region" description="Polar residues" evidence="1">
    <location>
        <begin position="482"/>
        <end position="505"/>
    </location>
</feature>
<feature type="compositionally biased region" description="Low complexity" evidence="1">
    <location>
        <begin position="304"/>
        <end position="327"/>
    </location>
</feature>
<feature type="compositionally biased region" description="Polar residues" evidence="1">
    <location>
        <begin position="612"/>
        <end position="625"/>
    </location>
</feature>
<feature type="region of interest" description="Disordered" evidence="1">
    <location>
        <begin position="290"/>
        <end position="328"/>
    </location>
</feature>
<dbReference type="PANTHER" id="PTHR42106:SF1">
    <property type="match status" value="1"/>
</dbReference>
<name>A0A8H6CRV7_9LECA</name>
<dbReference type="RefSeq" id="XP_037156155.1">
    <property type="nucleotide sequence ID" value="XM_037298819.1"/>
</dbReference>
<feature type="region of interest" description="Disordered" evidence="1">
    <location>
        <begin position="554"/>
        <end position="688"/>
    </location>
</feature>
<sequence length="688" mass="74060">MSDFEVEIQHEAPLPSQMTLPDAQNGSGEPGNENIALELLEIPPEQLKKRRPWSSQGFKSILSPSPLFIDSRRASKDDLSVASGPVTPKRPSVVPRGLSLQMPPRDISSTSTANLTKRVPVSPKPETAAASYPSPSSVLPRRSRGMDFSRAATNLHHSTLAESSPESSPIVGSRGSMIPRKGLFSPPSNPSVPESPNSVPNSLWPTMATAEKTGLSSSVGSSSMMEYDSGSTSSDGDEVMDNGEDDDTIHMTPHINQLGNAFGNPFGSVASSPGGDGIGAFSPAASKLMSYQRHRVKSRRKRMSSSSASGQSSLHSPGPSSPPLLRSIESSLSMNGGYFLEDPSKKEIISRRESLSLGTNDMQLSDAEQSDGEGLFRMHSHEEVPIPAPVTPTMDDRRNVIRRAVTRRGNMLPKPKGFARIRAALLEEGAPIDSEVRREAEVIRQVRESDADSDINLHPSQPTTTASSPNLTATAGPLDSLENISEDPSMNGDDNCSRRSSSAFSHQAIRHSGGSTFWNNFDERMRTPPPQIIPRESSSGMSDDMNMDTPVGSLQSSIPHQTTARPSVSQESLASTTQTTVFEMPKKGNNKRMRDDDFDPNYFKRRAVSPGLSLQNSPILPQSPLQRDGGWWGTPKSNREMPSVHVSGDRVSSTGSNGSMNGLGGPSKRVGLQGMTDTHDGLMNMSIE</sequence>
<evidence type="ECO:0000256" key="1">
    <source>
        <dbReference type="SAM" id="MobiDB-lite"/>
    </source>
</evidence>
<dbReference type="AlphaFoldDB" id="A0A8H6CRV7"/>
<dbReference type="GeneID" id="59336348"/>
<dbReference type="Proteomes" id="UP000593566">
    <property type="component" value="Unassembled WGS sequence"/>
</dbReference>
<feature type="compositionally biased region" description="Polar residues" evidence="1">
    <location>
        <begin position="554"/>
        <end position="581"/>
    </location>
</feature>
<feature type="compositionally biased region" description="Polar residues" evidence="1">
    <location>
        <begin position="458"/>
        <end position="473"/>
    </location>
</feature>
<evidence type="ECO:0000313" key="3">
    <source>
        <dbReference type="Proteomes" id="UP000593566"/>
    </source>
</evidence>
<feature type="compositionally biased region" description="Polar residues" evidence="1">
    <location>
        <begin position="16"/>
        <end position="27"/>
    </location>
</feature>
<accession>A0A8H6CRV7</accession>
<dbReference type="PANTHER" id="PTHR42106">
    <property type="entry name" value="CHROMOSOME 10, WHOLE GENOME SHOTGUN SEQUENCE"/>
    <property type="match status" value="1"/>
</dbReference>
<organism evidence="2 3">
    <name type="scientific">Letharia lupina</name>
    <dbReference type="NCBI Taxonomy" id="560253"/>
    <lineage>
        <taxon>Eukaryota</taxon>
        <taxon>Fungi</taxon>
        <taxon>Dikarya</taxon>
        <taxon>Ascomycota</taxon>
        <taxon>Pezizomycotina</taxon>
        <taxon>Lecanoromycetes</taxon>
        <taxon>OSLEUM clade</taxon>
        <taxon>Lecanoromycetidae</taxon>
        <taxon>Lecanorales</taxon>
        <taxon>Lecanorineae</taxon>
        <taxon>Parmeliaceae</taxon>
        <taxon>Letharia</taxon>
    </lineage>
</organism>
<reference evidence="2 3" key="1">
    <citation type="journal article" date="2020" name="Genomics">
        <title>Complete, high-quality genomes from long-read metagenomic sequencing of two wolf lichen thalli reveals enigmatic genome architecture.</title>
        <authorList>
            <person name="McKenzie S.K."/>
            <person name="Walston R.F."/>
            <person name="Allen J.L."/>
        </authorList>
    </citation>
    <scope>NUCLEOTIDE SEQUENCE [LARGE SCALE GENOMIC DNA]</scope>
    <source>
        <strain evidence="2">WasteWater1</strain>
    </source>
</reference>
<feature type="compositionally biased region" description="Low complexity" evidence="1">
    <location>
        <begin position="131"/>
        <end position="140"/>
    </location>
</feature>
<feature type="region of interest" description="Disordered" evidence="1">
    <location>
        <begin position="1"/>
        <end position="244"/>
    </location>
</feature>
<dbReference type="EMBL" id="JACCJB010000004">
    <property type="protein sequence ID" value="KAF6228221.1"/>
    <property type="molecule type" value="Genomic_DNA"/>
</dbReference>
<comment type="caution">
    <text evidence="2">The sequence shown here is derived from an EMBL/GenBank/DDBJ whole genome shotgun (WGS) entry which is preliminary data.</text>
</comment>
<feature type="compositionally biased region" description="Basic residues" evidence="1">
    <location>
        <begin position="292"/>
        <end position="303"/>
    </location>
</feature>
<evidence type="ECO:0000313" key="2">
    <source>
        <dbReference type="EMBL" id="KAF6228221.1"/>
    </source>
</evidence>
<feature type="compositionally biased region" description="Acidic residues" evidence="1">
    <location>
        <begin position="235"/>
        <end position="244"/>
    </location>
</feature>